<organism evidence="1 2">
    <name type="scientific">Hufsiella arboris</name>
    <dbReference type="NCBI Taxonomy" id="2695275"/>
    <lineage>
        <taxon>Bacteria</taxon>
        <taxon>Pseudomonadati</taxon>
        <taxon>Bacteroidota</taxon>
        <taxon>Sphingobacteriia</taxon>
        <taxon>Sphingobacteriales</taxon>
        <taxon>Sphingobacteriaceae</taxon>
        <taxon>Hufsiella</taxon>
    </lineage>
</organism>
<evidence type="ECO:0000313" key="1">
    <source>
        <dbReference type="EMBL" id="MXV52427.1"/>
    </source>
</evidence>
<evidence type="ECO:0000313" key="2">
    <source>
        <dbReference type="Proteomes" id="UP000466586"/>
    </source>
</evidence>
<keyword evidence="2" id="KW-1185">Reference proteome</keyword>
<protein>
    <submittedName>
        <fullName evidence="1">Uncharacterized protein</fullName>
    </submittedName>
</protein>
<sequence length="68" mass="7703">MDAIIVYPENKEQLEAVKAVMNAMKISFEQKRQAYPSVVIEGVNFSLKEAEKGYLTSYKGIDDMLNSK</sequence>
<accession>A0A7K1YCW8</accession>
<proteinExistence type="predicted"/>
<gene>
    <name evidence="1" type="ORF">GS399_15740</name>
</gene>
<dbReference type="Pfam" id="PF10884">
    <property type="entry name" value="DUF2683"/>
    <property type="match status" value="1"/>
</dbReference>
<dbReference type="AlphaFoldDB" id="A0A7K1YCW8"/>
<dbReference type="Proteomes" id="UP000466586">
    <property type="component" value="Unassembled WGS sequence"/>
</dbReference>
<name>A0A7K1YCW8_9SPHI</name>
<dbReference type="InterPro" id="IPR020271">
    <property type="entry name" value="Uncharacterised_MJ1172"/>
</dbReference>
<comment type="caution">
    <text evidence="1">The sequence shown here is derived from an EMBL/GenBank/DDBJ whole genome shotgun (WGS) entry which is preliminary data.</text>
</comment>
<dbReference type="EMBL" id="WVHT01000007">
    <property type="protein sequence ID" value="MXV52427.1"/>
    <property type="molecule type" value="Genomic_DNA"/>
</dbReference>
<reference evidence="1 2" key="1">
    <citation type="submission" date="2019-11" db="EMBL/GenBank/DDBJ databases">
        <title>Pedobacter sp. HMF7647 Genome sequencing and assembly.</title>
        <authorList>
            <person name="Kang H."/>
            <person name="Kim H."/>
            <person name="Joh K."/>
        </authorList>
    </citation>
    <scope>NUCLEOTIDE SEQUENCE [LARGE SCALE GENOMIC DNA]</scope>
    <source>
        <strain evidence="1 2">HMF7647</strain>
    </source>
</reference>
<dbReference type="RefSeq" id="WP_160845595.1">
    <property type="nucleotide sequence ID" value="NZ_WVHT01000007.1"/>
</dbReference>